<dbReference type="AlphaFoldDB" id="A0AAI8YLB9"/>
<dbReference type="PANTHER" id="PTHR33112">
    <property type="entry name" value="DOMAIN PROTEIN, PUTATIVE-RELATED"/>
    <property type="match status" value="1"/>
</dbReference>
<comment type="caution">
    <text evidence="2">The sequence shown here is derived from an EMBL/GenBank/DDBJ whole genome shotgun (WGS) entry which is preliminary data.</text>
</comment>
<protein>
    <submittedName>
        <fullName evidence="2">Uu.00g141190.m01.CDS01</fullName>
    </submittedName>
</protein>
<reference evidence="2" key="1">
    <citation type="submission" date="2023-10" db="EMBL/GenBank/DDBJ databases">
        <authorList>
            <person name="Hackl T."/>
        </authorList>
    </citation>
    <scope>NUCLEOTIDE SEQUENCE</scope>
</reference>
<evidence type="ECO:0000259" key="1">
    <source>
        <dbReference type="Pfam" id="PF06985"/>
    </source>
</evidence>
<name>A0AAI8YLB9_9PEZI</name>
<dbReference type="Proteomes" id="UP001295740">
    <property type="component" value="Unassembled WGS sequence"/>
</dbReference>
<dbReference type="InterPro" id="IPR010730">
    <property type="entry name" value="HET"/>
</dbReference>
<sequence length="358" mass="39848">MEGPADSRGPGPQYVLDDHYCEVCKVFKLHQTEEETGVLSDAEYDGAAMCDIAEQAGLGCKTCGLVHDAVEKIFGMRGWDVPSSNGPNGWATLRRDYYYMDPLSLGVYFTISPGEYDPGKLDDECCLSTVRSWMQGCDNKHPRCAPNASNGLPKRLLDLANDGSHLSVRLHATTPNESFEYVTLSHCWGDAAKVPKTTQATLESYQQQVPGEMLTPTFRDAIWIVRQLGFRYLWIDALCIVQDEPTDWAATAGTMATIYGEASLNIAAASSENGNGGCFYERMYMGHWFSRTSGRDVTLRTDLVPECGLFVRLGIDHSFVEGLTGIPTMDTGCPLSERKWFYQERILSRRTLFYTRGT</sequence>
<organism evidence="2 3">
    <name type="scientific">Anthostomella pinea</name>
    <dbReference type="NCBI Taxonomy" id="933095"/>
    <lineage>
        <taxon>Eukaryota</taxon>
        <taxon>Fungi</taxon>
        <taxon>Dikarya</taxon>
        <taxon>Ascomycota</taxon>
        <taxon>Pezizomycotina</taxon>
        <taxon>Sordariomycetes</taxon>
        <taxon>Xylariomycetidae</taxon>
        <taxon>Xylariales</taxon>
        <taxon>Xylariaceae</taxon>
        <taxon>Anthostomella</taxon>
    </lineage>
</organism>
<dbReference type="PANTHER" id="PTHR33112:SF13">
    <property type="entry name" value="HETEROKARYON INCOMPATIBILITY DOMAIN-CONTAINING PROTEIN"/>
    <property type="match status" value="1"/>
</dbReference>
<keyword evidence="3" id="KW-1185">Reference proteome</keyword>
<accession>A0AAI8YLB9</accession>
<dbReference type="EMBL" id="CAUWAG010000012">
    <property type="protein sequence ID" value="CAJ2509093.1"/>
    <property type="molecule type" value="Genomic_DNA"/>
</dbReference>
<evidence type="ECO:0000313" key="3">
    <source>
        <dbReference type="Proteomes" id="UP001295740"/>
    </source>
</evidence>
<dbReference type="Pfam" id="PF06985">
    <property type="entry name" value="HET"/>
    <property type="match status" value="1"/>
</dbReference>
<feature type="domain" description="Heterokaryon incompatibility" evidence="1">
    <location>
        <begin position="181"/>
        <end position="344"/>
    </location>
</feature>
<proteinExistence type="predicted"/>
<evidence type="ECO:0000313" key="2">
    <source>
        <dbReference type="EMBL" id="CAJ2509093.1"/>
    </source>
</evidence>
<gene>
    <name evidence="2" type="ORF">KHLLAP_LOCUS9561</name>
</gene>